<dbReference type="FunFam" id="3.30.40.10:FF:000384">
    <property type="entry name" value="1-phosphatidylinositol-3-phosphate 5-kinase FAB1B"/>
    <property type="match status" value="1"/>
</dbReference>
<feature type="compositionally biased region" description="Polar residues" evidence="20">
    <location>
        <begin position="1152"/>
        <end position="1164"/>
    </location>
</feature>
<dbReference type="OrthoDB" id="158357at2759"/>
<keyword evidence="8 19" id="KW-0418">Kinase</keyword>
<dbReference type="Pfam" id="PF01363">
    <property type="entry name" value="FYVE"/>
    <property type="match status" value="1"/>
</dbReference>
<keyword evidence="9" id="KW-0862">Zinc</keyword>
<dbReference type="InterPro" id="IPR013083">
    <property type="entry name" value="Znf_RING/FYVE/PHD"/>
</dbReference>
<keyword evidence="11" id="KW-0175">Coiled coil</keyword>
<dbReference type="InterPro" id="IPR044769">
    <property type="entry name" value="PIKfyve_PIPKc"/>
</dbReference>
<dbReference type="SUPFAM" id="SSF52029">
    <property type="entry name" value="GroEL apical domain-like"/>
    <property type="match status" value="1"/>
</dbReference>
<dbReference type="PROSITE" id="PS50178">
    <property type="entry name" value="ZF_FYVE"/>
    <property type="match status" value="1"/>
</dbReference>
<dbReference type="PANTHER" id="PTHR45748">
    <property type="entry name" value="1-PHOSPHATIDYLINOSITOL 3-PHOSPHATE 5-KINASE-RELATED"/>
    <property type="match status" value="1"/>
</dbReference>
<gene>
    <name evidence="23" type="ordered locus">AALP_Aa3g161200</name>
</gene>
<dbReference type="FunFam" id="3.30.800.10:FF:000006">
    <property type="entry name" value="1-phosphatidylinositol-3-phosphate 5-kinase FAB1B"/>
    <property type="match status" value="1"/>
</dbReference>
<evidence type="ECO:0000259" key="21">
    <source>
        <dbReference type="PROSITE" id="PS50178"/>
    </source>
</evidence>
<evidence type="ECO:0000256" key="7">
    <source>
        <dbReference type="ARBA" id="ARBA00022771"/>
    </source>
</evidence>
<keyword evidence="7 18" id="KW-0863">Zinc-finger</keyword>
<dbReference type="EMBL" id="CM002871">
    <property type="protein sequence ID" value="KFK38794.1"/>
    <property type="molecule type" value="Genomic_DNA"/>
</dbReference>
<evidence type="ECO:0000256" key="10">
    <source>
        <dbReference type="ARBA" id="ARBA00022840"/>
    </source>
</evidence>
<evidence type="ECO:0000256" key="20">
    <source>
        <dbReference type="SAM" id="MobiDB-lite"/>
    </source>
</evidence>
<evidence type="ECO:0000256" key="19">
    <source>
        <dbReference type="PROSITE-ProRule" id="PRU00781"/>
    </source>
</evidence>
<protein>
    <recommendedName>
        <fullName evidence="2">1-phosphatidylinositol-3-phosphate 5-kinase</fullName>
        <ecNumber evidence="2">2.7.1.150</ecNumber>
    </recommendedName>
    <alternativeName>
        <fullName evidence="16">FYVE finger-containing phosphoinositide kinase</fullName>
    </alternativeName>
    <alternativeName>
        <fullName evidence="17">PIKfyve</fullName>
    </alternativeName>
    <alternativeName>
        <fullName evidence="15">Phosphatidylinositol 3-phosphate 5-kinase type III</fullName>
    </alternativeName>
</protein>
<evidence type="ECO:0000256" key="16">
    <source>
        <dbReference type="ARBA" id="ARBA00077675"/>
    </source>
</evidence>
<dbReference type="SUPFAM" id="SSF57903">
    <property type="entry name" value="FYVE/PHD zinc finger"/>
    <property type="match status" value="1"/>
</dbReference>
<evidence type="ECO:0000256" key="6">
    <source>
        <dbReference type="ARBA" id="ARBA00022753"/>
    </source>
</evidence>
<dbReference type="GO" id="GO:0005524">
    <property type="term" value="F:ATP binding"/>
    <property type="evidence" value="ECO:0007669"/>
    <property type="project" value="UniProtKB-UniRule"/>
</dbReference>
<dbReference type="Gene3D" id="3.50.7.10">
    <property type="entry name" value="GroEL"/>
    <property type="match status" value="1"/>
</dbReference>
<evidence type="ECO:0000256" key="2">
    <source>
        <dbReference type="ARBA" id="ARBA00012009"/>
    </source>
</evidence>
<comment type="function">
    <text evidence="14">The PI(3,5)P2 regulatory complex regulates both the synthesis and turnover of phosphatidylinositol 3,5-bisphosphate (PtdIns(3,5)P2). Catalyzes the phosphorylation of phosphatidylinositol 3-phosphate on the fifth hydroxyl of the myo-inositol ring, to form phosphatidylinositol 3,5-bisphosphate. Plays an important role in maintenance of endomembrane homeostasis including endocytosis, vacuole formation, and vacuolar acidification processes. Required for development of viable pollen. Might mediate recycling of auxin transporters.</text>
</comment>
<proteinExistence type="predicted"/>
<keyword evidence="4" id="KW-0479">Metal-binding</keyword>
<reference evidence="24" key="1">
    <citation type="journal article" date="2015" name="Nat. Plants">
        <title>Genome expansion of Arabis alpina linked with retrotransposition and reduced symmetric DNA methylation.</title>
        <authorList>
            <person name="Willing E.M."/>
            <person name="Rawat V."/>
            <person name="Mandakova T."/>
            <person name="Maumus F."/>
            <person name="James G.V."/>
            <person name="Nordstroem K.J."/>
            <person name="Becker C."/>
            <person name="Warthmann N."/>
            <person name="Chica C."/>
            <person name="Szarzynska B."/>
            <person name="Zytnicki M."/>
            <person name="Albani M.C."/>
            <person name="Kiefer C."/>
            <person name="Bergonzi S."/>
            <person name="Castaings L."/>
            <person name="Mateos J.L."/>
            <person name="Berns M.C."/>
            <person name="Bujdoso N."/>
            <person name="Piofczyk T."/>
            <person name="de Lorenzo L."/>
            <person name="Barrero-Sicilia C."/>
            <person name="Mateos I."/>
            <person name="Piednoel M."/>
            <person name="Hagmann J."/>
            <person name="Chen-Min-Tao R."/>
            <person name="Iglesias-Fernandez R."/>
            <person name="Schuster S.C."/>
            <person name="Alonso-Blanco C."/>
            <person name="Roudier F."/>
            <person name="Carbonero P."/>
            <person name="Paz-Ares J."/>
            <person name="Davis S.J."/>
            <person name="Pecinka A."/>
            <person name="Quesneville H."/>
            <person name="Colot V."/>
            <person name="Lysak M.A."/>
            <person name="Weigel D."/>
            <person name="Coupland G."/>
            <person name="Schneeberger K."/>
        </authorList>
    </citation>
    <scope>NUCLEOTIDE SEQUENCE [LARGE SCALE GENOMIC DNA]</scope>
    <source>
        <strain evidence="24">cv. Pajares</strain>
    </source>
</reference>
<evidence type="ECO:0000256" key="3">
    <source>
        <dbReference type="ARBA" id="ARBA00022679"/>
    </source>
</evidence>
<evidence type="ECO:0000256" key="1">
    <source>
        <dbReference type="ARBA" id="ARBA00004481"/>
    </source>
</evidence>
<name>A0A087H9J2_ARAAL</name>
<keyword evidence="6" id="KW-0967">Endosome</keyword>
<dbReference type="OMA" id="QSVWNDT"/>
<feature type="domain" description="PIPK" evidence="22">
    <location>
        <begin position="1418"/>
        <end position="1743"/>
    </location>
</feature>
<dbReference type="FunFam" id="3.50.7.10:FF:000007">
    <property type="entry name" value="1-phosphatidylinositol 3-phosphate 5-kinase isoform X1"/>
    <property type="match status" value="1"/>
</dbReference>
<dbReference type="Gene3D" id="3.30.40.10">
    <property type="entry name" value="Zinc/RING finger domain, C3HC4 (zinc finger)"/>
    <property type="match status" value="1"/>
</dbReference>
<evidence type="ECO:0000256" key="9">
    <source>
        <dbReference type="ARBA" id="ARBA00022833"/>
    </source>
</evidence>
<dbReference type="InterPro" id="IPR027409">
    <property type="entry name" value="GroEL-like_apical_dom_sf"/>
</dbReference>
<organism evidence="23 24">
    <name type="scientific">Arabis alpina</name>
    <name type="common">Alpine rock-cress</name>
    <dbReference type="NCBI Taxonomy" id="50452"/>
    <lineage>
        <taxon>Eukaryota</taxon>
        <taxon>Viridiplantae</taxon>
        <taxon>Streptophyta</taxon>
        <taxon>Embryophyta</taxon>
        <taxon>Tracheophyta</taxon>
        <taxon>Spermatophyta</taxon>
        <taxon>Magnoliopsida</taxon>
        <taxon>eudicotyledons</taxon>
        <taxon>Gunneridae</taxon>
        <taxon>Pentapetalae</taxon>
        <taxon>rosids</taxon>
        <taxon>malvids</taxon>
        <taxon>Brassicales</taxon>
        <taxon>Brassicaceae</taxon>
        <taxon>Arabideae</taxon>
        <taxon>Arabis</taxon>
    </lineage>
</organism>
<dbReference type="Gene3D" id="3.30.810.10">
    <property type="entry name" value="2-Layer Sandwich"/>
    <property type="match status" value="1"/>
</dbReference>
<dbReference type="PROSITE" id="PS51455">
    <property type="entry name" value="PIPK"/>
    <property type="match status" value="1"/>
</dbReference>
<dbReference type="GO" id="GO:0009555">
    <property type="term" value="P:pollen development"/>
    <property type="evidence" value="ECO:0007669"/>
    <property type="project" value="EnsemblPlants"/>
</dbReference>
<dbReference type="GO" id="GO:0090332">
    <property type="term" value="P:stomatal closure"/>
    <property type="evidence" value="ECO:0007669"/>
    <property type="project" value="EnsemblPlants"/>
</dbReference>
<feature type="region of interest" description="Disordered" evidence="20">
    <location>
        <begin position="1180"/>
        <end position="1217"/>
    </location>
</feature>
<dbReference type="InterPro" id="IPR002498">
    <property type="entry name" value="PInositol-4-P-4/5-kinase_core"/>
</dbReference>
<dbReference type="Pfam" id="PF00118">
    <property type="entry name" value="Cpn60_TCP1"/>
    <property type="match status" value="1"/>
</dbReference>
<dbReference type="SMART" id="SM00064">
    <property type="entry name" value="FYVE"/>
    <property type="match status" value="1"/>
</dbReference>
<evidence type="ECO:0000256" key="13">
    <source>
        <dbReference type="ARBA" id="ARBA00023464"/>
    </source>
</evidence>
<dbReference type="InterPro" id="IPR027484">
    <property type="entry name" value="PInositol-4-P-5-kinase_N"/>
</dbReference>
<dbReference type="InterPro" id="IPR002423">
    <property type="entry name" value="Cpn60/GroEL/TCP-1"/>
</dbReference>
<evidence type="ECO:0000256" key="12">
    <source>
        <dbReference type="ARBA" id="ARBA00023136"/>
    </source>
</evidence>
<feature type="region of interest" description="Disordered" evidence="20">
    <location>
        <begin position="1134"/>
        <end position="1164"/>
    </location>
</feature>
<dbReference type="PANTHER" id="PTHR45748:SF7">
    <property type="entry name" value="1-PHOSPHATIDYLINOSITOL 3-PHOSPHATE 5-KINASE-RELATED"/>
    <property type="match status" value="1"/>
</dbReference>
<keyword evidence="10 19" id="KW-0067">ATP-binding</keyword>
<dbReference type="EC" id="2.7.1.150" evidence="2"/>
<feature type="region of interest" description="Disordered" evidence="20">
    <location>
        <begin position="816"/>
        <end position="843"/>
    </location>
</feature>
<keyword evidence="3 19" id="KW-0808">Transferase</keyword>
<evidence type="ECO:0000313" key="23">
    <source>
        <dbReference type="EMBL" id="KFK38794.1"/>
    </source>
</evidence>
<feature type="region of interest" description="Disordered" evidence="20">
    <location>
        <begin position="273"/>
        <end position="343"/>
    </location>
</feature>
<feature type="compositionally biased region" description="Basic and acidic residues" evidence="20">
    <location>
        <begin position="824"/>
        <end position="835"/>
    </location>
</feature>
<evidence type="ECO:0000256" key="5">
    <source>
        <dbReference type="ARBA" id="ARBA00022741"/>
    </source>
</evidence>
<keyword evidence="12" id="KW-0472">Membrane</keyword>
<feature type="compositionally biased region" description="Basic and acidic residues" evidence="20">
    <location>
        <begin position="1190"/>
        <end position="1207"/>
    </location>
</feature>
<dbReference type="GO" id="GO:0007033">
    <property type="term" value="P:vacuole organization"/>
    <property type="evidence" value="ECO:0007669"/>
    <property type="project" value="EnsemblPlants"/>
</dbReference>
<evidence type="ECO:0000256" key="15">
    <source>
        <dbReference type="ARBA" id="ARBA00077223"/>
    </source>
</evidence>
<comment type="subcellular location">
    <subcellularLocation>
        <location evidence="1">Endosome membrane</location>
        <topology evidence="1">Peripheral membrane protein</topology>
    </subcellularLocation>
</comment>
<evidence type="ECO:0000256" key="18">
    <source>
        <dbReference type="PROSITE-ProRule" id="PRU00091"/>
    </source>
</evidence>
<evidence type="ECO:0000256" key="11">
    <source>
        <dbReference type="ARBA" id="ARBA00023054"/>
    </source>
</evidence>
<evidence type="ECO:0000256" key="14">
    <source>
        <dbReference type="ARBA" id="ARBA00057940"/>
    </source>
</evidence>
<evidence type="ECO:0000313" key="24">
    <source>
        <dbReference type="Proteomes" id="UP000029120"/>
    </source>
</evidence>
<dbReference type="GO" id="GO:0010008">
    <property type="term" value="C:endosome membrane"/>
    <property type="evidence" value="ECO:0007669"/>
    <property type="project" value="UniProtKB-SubCell"/>
</dbReference>
<dbReference type="GO" id="GO:0046854">
    <property type="term" value="P:phosphatidylinositol phosphate biosynthetic process"/>
    <property type="evidence" value="ECO:0007669"/>
    <property type="project" value="TreeGrafter"/>
</dbReference>
<dbReference type="InterPro" id="IPR000306">
    <property type="entry name" value="Znf_FYVE"/>
</dbReference>
<evidence type="ECO:0000259" key="22">
    <source>
        <dbReference type="PROSITE" id="PS51455"/>
    </source>
</evidence>
<evidence type="ECO:0000256" key="4">
    <source>
        <dbReference type="ARBA" id="ARBA00022723"/>
    </source>
</evidence>
<dbReference type="CDD" id="cd17300">
    <property type="entry name" value="PIPKc_PIKfyve"/>
    <property type="match status" value="1"/>
</dbReference>
<feature type="region of interest" description="Disordered" evidence="20">
    <location>
        <begin position="1754"/>
        <end position="1776"/>
    </location>
</feature>
<feature type="compositionally biased region" description="Acidic residues" evidence="20">
    <location>
        <begin position="315"/>
        <end position="336"/>
    </location>
</feature>
<dbReference type="GO" id="GO:0008270">
    <property type="term" value="F:zinc ion binding"/>
    <property type="evidence" value="ECO:0007669"/>
    <property type="project" value="UniProtKB-KW"/>
</dbReference>
<keyword evidence="24" id="KW-1185">Reference proteome</keyword>
<evidence type="ECO:0000256" key="17">
    <source>
        <dbReference type="ARBA" id="ARBA00081348"/>
    </source>
</evidence>
<dbReference type="Proteomes" id="UP000029120">
    <property type="component" value="Chromosome 3"/>
</dbReference>
<keyword evidence="5 19" id="KW-0547">Nucleotide-binding</keyword>
<evidence type="ECO:0000256" key="8">
    <source>
        <dbReference type="ARBA" id="ARBA00022777"/>
    </source>
</evidence>
<dbReference type="SUPFAM" id="SSF56104">
    <property type="entry name" value="SAICAR synthase-like"/>
    <property type="match status" value="1"/>
</dbReference>
<dbReference type="GO" id="GO:0000285">
    <property type="term" value="F:1-phosphatidylinositol-3-phosphate 5-kinase activity"/>
    <property type="evidence" value="ECO:0007669"/>
    <property type="project" value="UniProtKB-EC"/>
</dbReference>
<dbReference type="InterPro" id="IPR027483">
    <property type="entry name" value="PInositol-4-P-4/5-kinase_C_sf"/>
</dbReference>
<dbReference type="eggNOG" id="KOG0230">
    <property type="taxonomic scope" value="Eukaryota"/>
</dbReference>
<dbReference type="CDD" id="cd03334">
    <property type="entry name" value="Fab1_TCP"/>
    <property type="match status" value="1"/>
</dbReference>
<dbReference type="InterPro" id="IPR011011">
    <property type="entry name" value="Znf_FYVE_PHD"/>
</dbReference>
<feature type="compositionally biased region" description="Basic and acidic residues" evidence="20">
    <location>
        <begin position="1134"/>
        <end position="1149"/>
    </location>
</feature>
<accession>A0A087H9J2</accession>
<dbReference type="Gene3D" id="3.30.800.10">
    <property type="entry name" value="Phosphatidylinositol Phosphate Kinase II Beta"/>
    <property type="match status" value="1"/>
</dbReference>
<dbReference type="FunFam" id="3.30.810.10:FF:000001">
    <property type="entry name" value="1-phosphatidylinositol 3-phosphate 5-kinase FAB1"/>
    <property type="match status" value="1"/>
</dbReference>
<feature type="compositionally biased region" description="Basic and acidic residues" evidence="20">
    <location>
        <begin position="275"/>
        <end position="287"/>
    </location>
</feature>
<dbReference type="InterPro" id="IPR017455">
    <property type="entry name" value="Znf_FYVE-rel"/>
</dbReference>
<feature type="domain" description="FYVE-type" evidence="21">
    <location>
        <begin position="39"/>
        <end position="105"/>
    </location>
</feature>
<dbReference type="SMART" id="SM00330">
    <property type="entry name" value="PIPKc"/>
    <property type="match status" value="1"/>
</dbReference>
<dbReference type="Pfam" id="PF01504">
    <property type="entry name" value="PIP5K"/>
    <property type="match status" value="1"/>
</dbReference>
<sequence length="1776" mass="198835">MDTRDSSNRTLSEIVSLVKSWLPWRSEPATVSRDFWMPDQSCRVCYECDCQFTLINRRHHCRLCGRVFCGKCTANSIPFAPSDLRIPREEWERIRVCNYCFRQWELGDSGPHVSNITELSTSPSETSILSSKTSTTANSSSFALGSMPGLIGPYQRVQHGSDVSLHGVSSMETSATKQGKETSRRGSFFATDLDDPSCFALNRSDDEYDYQTDIETSHSPQANEYYGPMEYDEMSLCDGPCKHLSGETADQKSLSGSPLIHHCLESPIGEGAEQFQKKDEHEGRDECEAPSPPDVQGAEPVDFENNGLLWVPPDPENEEDERESPLFDEEDNEGDASGEWGYLRPSTSFGSGEYCSEDRTSEEHKKAMKNVVDGHFRALLAQLLQVENIPMSDEEGKESWLEIITSLSWEAANLLKPDMSKSGGMDPGGYVKVKCLASGFPHDSMVVKGVVCKKNVAHRRMKAKIEKARLLILGGGLEYQRVSNQLSSFDTLLQQEKDHLKMAVAKIHAERPNILLVEKSVSRYAQEYLLAKDISLVLNIKRPLLDRIARCTGAQIIPSVDHLSSQKLGYCENFRVDRFLEEHGSAVQVGKKVVKTLMYFEGCPKPLGFTILLRGANEEELKKVKHVVQYGVFAAYHLALETSFLADEGASPELPLNSPITVALPDKSTSIERSISTVPGFTVSTPTMLSGSEPQRANSIPASELLSTTAIQKDINPLIPNGSGLQAREINPSFLIARYNVSLNLPDRVMAGRNSDLSERSALADTLVSKSNPTAKAEDILDNSLNSSGQGFVLKSSQSNTSVTVENQDNGSELTTVQHQNSENPKEPQTQKEEFPPSPSDHQSILVSLSSRSVWNGTVCERSHLFRIKYYGSFDKPLGRFLRDHLFDQTYRCRSCQMPSEAHVHCYTHRQGSLTISVKKLQDYLLPGEKEGKIWMWHRCLRCPRLNGFPPATLRVVMSDAAWGLSFGKFLELSFSNHAAASRVACCGHSLHRDCLRFYGFGNMVACFRYATIDVHSVYLPPSILSFNYDYQEWIQRETDKVVERAELLFSEVLNAISQIAEKGFRRRTGELEEVLQREKAEFEENMQKMLHREVKEGQPLVDILELYRIRRQLIFQSYMWDHRLISASTLHKLESSDDTKREENEKPPLAKSQTLPEMNAGTNSLLAGSDVNLILDGASTGDTGSLNKVQKEADTNSDLNQKKEDGGEVSLSKTLPDTCDPLENKLDVRRTQSDGQIVMKNLSATLDAAWIGERQTSVEIPTNNKILLPPSSMSQSSTFPPIAEGLKPIDLPEQHNEFKVGYPVSPALPSKNYENSEDSVSWLGMPFLNFYRSINKNFLLSSQKLDTFGEHSPIYISSFREAELQGGPRLLLPVGMNDVVVPVYDDEPTSMIAYALMSPEYQRQITVEGESLVSYPSELNIPRPVDDTIFDPSRGTGSVDESILSMSSSRSSSRLDPLSYTKALHARVSYGEDGTLGKVKYTVTCYYAKRFEALRGICLPSELEFIRSLSRCKKWGAQGGKSNVFFAKTLDDRFIVKQVTKTELESFIKFAPDYFKYLSESISTKSPTCLAKILGIYQVTTKQLKSGKETKMDVLIMENLLFGRNVKRLYDLKGSSRARYNPDSSGSNKVLLDQNLIEAMPTCPIFVGNKAKRLLERAVWNDTAFLALGDVMDYSLLVGVDEEKNELVLGIIDFLRQYTWDKHLESWVKFTGILGGPKNEAPTVISPKQYKRRFRKAMTTYFLMVPDQWSPPTVVTNNSRSDQPEETSQAGTQAE</sequence>
<comment type="subunit">
    <text evidence="13">Component of the PI(3,5)P2 regulatory complex at least composed of ATG18, SAC/FIG4, FAB1 and VAC14.</text>
</comment>
<dbReference type="GO" id="GO:0010256">
    <property type="term" value="P:endomembrane system organization"/>
    <property type="evidence" value="ECO:0007669"/>
    <property type="project" value="EnsemblPlants"/>
</dbReference>
<dbReference type="Gramene" id="KFK38794">
    <property type="protein sequence ID" value="KFK38794"/>
    <property type="gene ID" value="AALP_AA3G161200"/>
</dbReference>
<feature type="region of interest" description="Disordered" evidence="20">
    <location>
        <begin position="169"/>
        <end position="188"/>
    </location>
</feature>